<reference evidence="1" key="1">
    <citation type="journal article" date="2023" name="Int. J. Syst. Evol. Microbiol.">
        <title>Sinisalibacter aestuarii sp. nov., isolated from estuarine sediment of the Arakawa River.</title>
        <authorList>
            <person name="Arafat S.T."/>
            <person name="Hirano S."/>
            <person name="Sato A."/>
            <person name="Takeuchi K."/>
            <person name="Yasuda T."/>
            <person name="Terahara T."/>
            <person name="Hamada M."/>
            <person name="Kobayashi T."/>
        </authorList>
    </citation>
    <scope>NUCLEOTIDE SEQUENCE</scope>
    <source>
        <strain evidence="1">B-399</strain>
    </source>
</reference>
<sequence length="55" mass="6112">MKFDPASEVQAFDFVFEFCHVGVGPASVDIKCETFGQKLNRVDEKVQPFLGMNSA</sequence>
<proteinExistence type="predicted"/>
<dbReference type="EMBL" id="BROH01000010">
    <property type="protein sequence ID" value="GKY89231.1"/>
    <property type="molecule type" value="Genomic_DNA"/>
</dbReference>
<name>A0ABQ5LY93_9RHOB</name>
<accession>A0ABQ5LY93</accession>
<gene>
    <name evidence="1" type="ORF">STA1M1_31000</name>
</gene>
<organism evidence="1 2">
    <name type="scientific">Sinisalibacter aestuarii</name>
    <dbReference type="NCBI Taxonomy" id="2949426"/>
    <lineage>
        <taxon>Bacteria</taxon>
        <taxon>Pseudomonadati</taxon>
        <taxon>Pseudomonadota</taxon>
        <taxon>Alphaproteobacteria</taxon>
        <taxon>Rhodobacterales</taxon>
        <taxon>Roseobacteraceae</taxon>
        <taxon>Sinisalibacter</taxon>
    </lineage>
</organism>
<protein>
    <submittedName>
        <fullName evidence="1">Uncharacterized protein</fullName>
    </submittedName>
</protein>
<evidence type="ECO:0000313" key="2">
    <source>
        <dbReference type="Proteomes" id="UP001144205"/>
    </source>
</evidence>
<evidence type="ECO:0000313" key="1">
    <source>
        <dbReference type="EMBL" id="GKY89231.1"/>
    </source>
</evidence>
<comment type="caution">
    <text evidence="1">The sequence shown here is derived from an EMBL/GenBank/DDBJ whole genome shotgun (WGS) entry which is preliminary data.</text>
</comment>
<keyword evidence="2" id="KW-1185">Reference proteome</keyword>
<dbReference type="Proteomes" id="UP001144205">
    <property type="component" value="Unassembled WGS sequence"/>
</dbReference>